<protein>
    <submittedName>
        <fullName evidence="1">Uncharacterized protein</fullName>
    </submittedName>
</protein>
<accession>A0ABR5KS52</accession>
<reference evidence="1 2" key="2">
    <citation type="submission" date="2015-10" db="EMBL/GenBank/DDBJ databases">
        <title>Comparative genomics and high-throughput reverse genetic screens identify a new phytobacterial MAMP and an Arabidopsis receptor required for immune elicitation.</title>
        <authorList>
            <person name="Mott G.A."/>
            <person name="Thakur S."/>
            <person name="Wang P.W."/>
            <person name="Desveaux D."/>
            <person name="Guttman D.S."/>
        </authorList>
    </citation>
    <scope>NUCLEOTIDE SEQUENCE [LARGE SCALE GENOMIC DNA]</scope>
    <source>
        <strain evidence="1 2">107</strain>
    </source>
</reference>
<keyword evidence="2" id="KW-1185">Reference proteome</keyword>
<organism evidence="1 2">
    <name type="scientific">Pseudomonas amygdali pv. lachrymans</name>
    <name type="common">Pseudomonas syringae pv. lachrymans</name>
    <dbReference type="NCBI Taxonomy" id="53707"/>
    <lineage>
        <taxon>Bacteria</taxon>
        <taxon>Pseudomonadati</taxon>
        <taxon>Pseudomonadota</taxon>
        <taxon>Gammaproteobacteria</taxon>
        <taxon>Pseudomonadales</taxon>
        <taxon>Pseudomonadaceae</taxon>
        <taxon>Pseudomonas</taxon>
        <taxon>Pseudomonas amygdali</taxon>
    </lineage>
</organism>
<reference evidence="1 2" key="1">
    <citation type="submission" date="2015-07" db="EMBL/GenBank/DDBJ databases">
        <authorList>
            <person name="O'Brien H.E."/>
            <person name="Thakur S."/>
            <person name="Gong Y."/>
            <person name="Wang P.W."/>
            <person name="Guttman D.S."/>
        </authorList>
    </citation>
    <scope>NUCLEOTIDE SEQUENCE [LARGE SCALE GENOMIC DNA]</scope>
    <source>
        <strain evidence="1 2">107</strain>
    </source>
</reference>
<evidence type="ECO:0000313" key="1">
    <source>
        <dbReference type="EMBL" id="KPC17632.1"/>
    </source>
</evidence>
<dbReference type="Proteomes" id="UP000037943">
    <property type="component" value="Unassembled WGS sequence"/>
</dbReference>
<name>A0ABR5KS52_PSEAV</name>
<dbReference type="EMBL" id="LGLK01000057">
    <property type="protein sequence ID" value="KPC17632.1"/>
    <property type="molecule type" value="Genomic_DNA"/>
</dbReference>
<comment type="caution">
    <text evidence="1">The sequence shown here is derived from an EMBL/GenBank/DDBJ whole genome shotgun (WGS) entry which is preliminary data.</text>
</comment>
<gene>
    <name evidence="1" type="ORF">AC499_0834</name>
</gene>
<evidence type="ECO:0000313" key="2">
    <source>
        <dbReference type="Proteomes" id="UP000037943"/>
    </source>
</evidence>
<proteinExistence type="predicted"/>
<sequence length="38" mass="4222">MTASITLAGLGHLLMAMEEMSGWRFAPAEIQKMENARQ</sequence>